<accession>A0ABP8YNT5</accession>
<dbReference type="CDD" id="cd00829">
    <property type="entry name" value="SCP-x_thiolase"/>
    <property type="match status" value="1"/>
</dbReference>
<organism evidence="3 4">
    <name type="scientific">Nocardioides endophyticus</name>
    <dbReference type="NCBI Taxonomy" id="1353775"/>
    <lineage>
        <taxon>Bacteria</taxon>
        <taxon>Bacillati</taxon>
        <taxon>Actinomycetota</taxon>
        <taxon>Actinomycetes</taxon>
        <taxon>Propionibacteriales</taxon>
        <taxon>Nocardioidaceae</taxon>
        <taxon>Nocardioides</taxon>
    </lineage>
</organism>
<dbReference type="Proteomes" id="UP001499882">
    <property type="component" value="Unassembled WGS sequence"/>
</dbReference>
<dbReference type="RefSeq" id="WP_345526319.1">
    <property type="nucleotide sequence ID" value="NZ_BAABKN010000011.1"/>
</dbReference>
<dbReference type="Gene3D" id="3.40.47.10">
    <property type="match status" value="1"/>
</dbReference>
<dbReference type="PIRSF" id="PIRSF000429">
    <property type="entry name" value="Ac-CoA_Ac_transf"/>
    <property type="match status" value="1"/>
</dbReference>
<feature type="domain" description="Thiolase N-terminal" evidence="1">
    <location>
        <begin position="9"/>
        <end position="220"/>
    </location>
</feature>
<proteinExistence type="predicted"/>
<feature type="domain" description="Thiolase C-terminal" evidence="2">
    <location>
        <begin position="248"/>
        <end position="377"/>
    </location>
</feature>
<name>A0ABP8YNT5_9ACTN</name>
<protein>
    <submittedName>
        <fullName evidence="3">Acetyl-CoA acetyltransferase</fullName>
    </submittedName>
</protein>
<dbReference type="InterPro" id="IPR016039">
    <property type="entry name" value="Thiolase-like"/>
</dbReference>
<evidence type="ECO:0000259" key="1">
    <source>
        <dbReference type="Pfam" id="PF00108"/>
    </source>
</evidence>
<comment type="caution">
    <text evidence="3">The sequence shown here is derived from an EMBL/GenBank/DDBJ whole genome shotgun (WGS) entry which is preliminary data.</text>
</comment>
<dbReference type="NCBIfam" id="NF004810">
    <property type="entry name" value="PRK06157.1"/>
    <property type="match status" value="1"/>
</dbReference>
<reference evidence="4" key="1">
    <citation type="journal article" date="2019" name="Int. J. Syst. Evol. Microbiol.">
        <title>The Global Catalogue of Microorganisms (GCM) 10K type strain sequencing project: providing services to taxonomists for standard genome sequencing and annotation.</title>
        <authorList>
            <consortium name="The Broad Institute Genomics Platform"/>
            <consortium name="The Broad Institute Genome Sequencing Center for Infectious Disease"/>
            <person name="Wu L."/>
            <person name="Ma J."/>
        </authorList>
    </citation>
    <scope>NUCLEOTIDE SEQUENCE [LARGE SCALE GENOMIC DNA]</scope>
    <source>
        <strain evidence="4">JCM 18532</strain>
    </source>
</reference>
<sequence>MSKGLHDRIAIVGMGCTNFGELWDSSSDDLAVDAVEAAIASVPGLNKSDIEAYWYSTLATGHSGLPLAKALKVERPVSRVENYCASGSDAFRNAAFAVAAGVYDVAMAVGVEKLKDSGYSGLTVDDPPSDNTLPEISNPASYAMLPASYSEHYGVDPAELRQALTHVAWKNHSNGALNPRAQYKSVVSKETIDAAPRVAGDLSVFDCSGVADGGAAAIIVRAEDAYKYTDMPMFLKGMSLHAGSSSGASTAGQRHVTFPEVTACAKAAYAEAGVTDPRTQISMAEVHDCFTPTEMILLEDLGFSERGQGWKDLIAGRYDLDGDLPVNPDGGLKSFGHPVGASGLRMMFELWLQFRGEAGARQLDNPTLGLTHNMGGLPGEFVSFIALFGAELDR</sequence>
<dbReference type="EMBL" id="BAABKN010000011">
    <property type="protein sequence ID" value="GAA4733987.1"/>
    <property type="molecule type" value="Genomic_DNA"/>
</dbReference>
<evidence type="ECO:0000313" key="4">
    <source>
        <dbReference type="Proteomes" id="UP001499882"/>
    </source>
</evidence>
<gene>
    <name evidence="3" type="ORF">GCM10023350_16930</name>
</gene>
<keyword evidence="4" id="KW-1185">Reference proteome</keyword>
<dbReference type="PANTHER" id="PTHR42870">
    <property type="entry name" value="ACETYL-COA C-ACETYLTRANSFERASE"/>
    <property type="match status" value="1"/>
</dbReference>
<dbReference type="Pfam" id="PF00108">
    <property type="entry name" value="Thiolase_N"/>
    <property type="match status" value="1"/>
</dbReference>
<dbReference type="SUPFAM" id="SSF53901">
    <property type="entry name" value="Thiolase-like"/>
    <property type="match status" value="1"/>
</dbReference>
<dbReference type="Pfam" id="PF22691">
    <property type="entry name" value="Thiolase_C_1"/>
    <property type="match status" value="1"/>
</dbReference>
<dbReference type="InterPro" id="IPR055140">
    <property type="entry name" value="Thiolase_C_2"/>
</dbReference>
<dbReference type="PANTHER" id="PTHR42870:SF1">
    <property type="entry name" value="NON-SPECIFIC LIPID-TRANSFER PROTEIN-LIKE 2"/>
    <property type="match status" value="1"/>
</dbReference>
<dbReference type="InterPro" id="IPR002155">
    <property type="entry name" value="Thiolase"/>
</dbReference>
<evidence type="ECO:0000313" key="3">
    <source>
        <dbReference type="EMBL" id="GAA4733987.1"/>
    </source>
</evidence>
<evidence type="ECO:0000259" key="2">
    <source>
        <dbReference type="Pfam" id="PF22691"/>
    </source>
</evidence>
<dbReference type="InterPro" id="IPR020616">
    <property type="entry name" value="Thiolase_N"/>
</dbReference>